<name>A0A6N2NLD0_SALVM</name>
<dbReference type="PANTHER" id="PTHR21562:SF69">
    <property type="entry name" value="PECTIN ACETYLESTERASE 9"/>
    <property type="match status" value="1"/>
</dbReference>
<keyword evidence="6" id="KW-0378">Hydrolase</keyword>
<organism evidence="7">
    <name type="scientific">Salix viminalis</name>
    <name type="common">Common osier</name>
    <name type="synonym">Basket willow</name>
    <dbReference type="NCBI Taxonomy" id="40686"/>
    <lineage>
        <taxon>Eukaryota</taxon>
        <taxon>Viridiplantae</taxon>
        <taxon>Streptophyta</taxon>
        <taxon>Embryophyta</taxon>
        <taxon>Tracheophyta</taxon>
        <taxon>Spermatophyta</taxon>
        <taxon>Magnoliopsida</taxon>
        <taxon>eudicotyledons</taxon>
        <taxon>Gunneridae</taxon>
        <taxon>Pentapetalae</taxon>
        <taxon>rosids</taxon>
        <taxon>fabids</taxon>
        <taxon>Malpighiales</taxon>
        <taxon>Salicaceae</taxon>
        <taxon>Saliceae</taxon>
        <taxon>Salix</taxon>
    </lineage>
</organism>
<protein>
    <recommendedName>
        <fullName evidence="6">Pectin acetylesterase</fullName>
        <ecNumber evidence="6">3.1.1.-</ecNumber>
    </recommendedName>
</protein>
<dbReference type="InterPro" id="IPR004963">
    <property type="entry name" value="PAE/NOTUM"/>
</dbReference>
<sequence length="494" mass="56306">MQIEIPNKLFNIQCPETSQAAMVRKHDTNNNPWIRVNDFAQHRDTSGSAKPYRDFIYATRGERQKKNDETEALAVNAVRSCETDENRPPFYARVAHDTTIDEPAPNTIPPPIQVDLPSQKSHHTAILLILLNLASWYTCSDSRLLVKMTLVHNAICLDGSLPAYHLHRGFGAGARNWLLQFEGGGWCNDIQSCLERAQTRRGSTLYMNKLEDFNGILSNNASLNPDFYNWNRVKLRYCDGGSFSGDAKFDNGTSVLYFRGKKIWEAIILDLLPQGLMHARKALLSGCSAGGLSSFLHCENFARILPRNTSVKCLSDAGFFMDERDIALNHTMRNFFENLVSLQCMFPQYFLRYITAPFFILNTAYDVYQFHHALVPPSADTTGHWNRCKLSIDSCNTRQLDILQDFRQDMLVALRSFHIYSRRGGMFINSCFAHCQSESQDTWFARDSPQIYSKTIAEAVGDWYFSRNTSKLIDCFLYGKDEDGKTEIFTSFVA</sequence>
<evidence type="ECO:0000256" key="1">
    <source>
        <dbReference type="ARBA" id="ARBA00003534"/>
    </source>
</evidence>
<evidence type="ECO:0000313" key="7">
    <source>
        <dbReference type="EMBL" id="VFU65050.1"/>
    </source>
</evidence>
<evidence type="ECO:0000256" key="5">
    <source>
        <dbReference type="ARBA" id="ARBA00023316"/>
    </source>
</evidence>
<comment type="function">
    <text evidence="1 6">Hydrolyzes acetyl esters in homogalacturonan regions of pectin. In type I primary cell wall, galacturonic acid residues of pectin can be acetylated at the O-2 and O-3 positions. Decreasing the degree of acetylation of pectin gels in vitro alters their physical properties.</text>
</comment>
<keyword evidence="5 6" id="KW-0961">Cell wall biogenesis/degradation</keyword>
<evidence type="ECO:0000256" key="2">
    <source>
        <dbReference type="ARBA" id="ARBA00004191"/>
    </source>
</evidence>
<keyword evidence="4 6" id="KW-0134">Cell wall</keyword>
<dbReference type="EMBL" id="CAADRP010002274">
    <property type="protein sequence ID" value="VFU65050.1"/>
    <property type="molecule type" value="Genomic_DNA"/>
</dbReference>
<proteinExistence type="inferred from homology"/>
<comment type="subcellular location">
    <subcellularLocation>
        <location evidence="2 6">Secreted</location>
        <location evidence="2 6">Cell wall</location>
    </subcellularLocation>
</comment>
<dbReference type="AlphaFoldDB" id="A0A6N2NLD0"/>
<dbReference type="GO" id="GO:0071555">
    <property type="term" value="P:cell wall organization"/>
    <property type="evidence" value="ECO:0007669"/>
    <property type="project" value="UniProtKB-KW"/>
</dbReference>
<reference evidence="7" key="1">
    <citation type="submission" date="2019-03" db="EMBL/GenBank/DDBJ databases">
        <authorList>
            <person name="Mank J."/>
            <person name="Almeida P."/>
        </authorList>
    </citation>
    <scope>NUCLEOTIDE SEQUENCE</scope>
    <source>
        <strain evidence="7">78183</strain>
    </source>
</reference>
<accession>A0A6N2NLD0</accession>
<comment type="similarity">
    <text evidence="3 6">Belongs to the pectinacetylesterase family.</text>
</comment>
<evidence type="ECO:0000256" key="3">
    <source>
        <dbReference type="ARBA" id="ARBA00005784"/>
    </source>
</evidence>
<dbReference type="Pfam" id="PF03283">
    <property type="entry name" value="PAE"/>
    <property type="match status" value="1"/>
</dbReference>
<dbReference type="PANTHER" id="PTHR21562">
    <property type="entry name" value="NOTUM-RELATED"/>
    <property type="match status" value="1"/>
</dbReference>
<keyword evidence="6" id="KW-0964">Secreted</keyword>
<gene>
    <name evidence="7" type="ORF">SVIM_LOCUS499181</name>
</gene>
<evidence type="ECO:0000256" key="4">
    <source>
        <dbReference type="ARBA" id="ARBA00022512"/>
    </source>
</evidence>
<evidence type="ECO:0000256" key="6">
    <source>
        <dbReference type="RuleBase" id="RU363114"/>
    </source>
</evidence>
<dbReference type="EC" id="3.1.1.-" evidence="6"/>
<dbReference type="GO" id="GO:0016787">
    <property type="term" value="F:hydrolase activity"/>
    <property type="evidence" value="ECO:0007669"/>
    <property type="project" value="UniProtKB-KW"/>
</dbReference>